<evidence type="ECO:0000313" key="2">
    <source>
        <dbReference type="EMBL" id="AKC86839.1"/>
    </source>
</evidence>
<feature type="signal peptide" evidence="1">
    <location>
        <begin position="1"/>
        <end position="27"/>
    </location>
</feature>
<keyword evidence="1" id="KW-0732">Signal</keyword>
<dbReference type="RefSeq" id="WP_052631817.1">
    <property type="nucleotide sequence ID" value="NZ_CP011144.1"/>
</dbReference>
<reference evidence="2 3" key="1">
    <citation type="journal article" date="2015" name="Genome Announc.">
        <title>Complete Genome Sequence of Pseudoxanthomonas suwonensis Strain J1, a Cellulose-Degrading Bacterium Isolated from Leaf- and Wood-Enriched Soil.</title>
        <authorList>
            <person name="Hou L."/>
            <person name="Jiang J."/>
            <person name="Xu Z."/>
            <person name="Zhou Y."/>
            <person name="Leung F.C."/>
        </authorList>
    </citation>
    <scope>NUCLEOTIDE SEQUENCE [LARGE SCALE GENOMIC DNA]</scope>
    <source>
        <strain evidence="2 3">J1</strain>
    </source>
</reference>
<organism evidence="2 3">
    <name type="scientific">Pseudoxanthomonas suwonensis</name>
    <dbReference type="NCBI Taxonomy" id="314722"/>
    <lineage>
        <taxon>Bacteria</taxon>
        <taxon>Pseudomonadati</taxon>
        <taxon>Pseudomonadota</taxon>
        <taxon>Gammaproteobacteria</taxon>
        <taxon>Lysobacterales</taxon>
        <taxon>Lysobacteraceae</taxon>
        <taxon>Pseudoxanthomonas</taxon>
    </lineage>
</organism>
<proteinExistence type="predicted"/>
<dbReference type="PROSITE" id="PS51257">
    <property type="entry name" value="PROKAR_LIPOPROTEIN"/>
    <property type="match status" value="1"/>
</dbReference>
<name>A0A0E3Z0Z5_9GAMM</name>
<protein>
    <recommendedName>
        <fullName evidence="4">Polymer-forming cytoskeletal protein</fullName>
    </recommendedName>
</protein>
<dbReference type="PATRIC" id="fig|314722.6.peg.1887"/>
<evidence type="ECO:0000313" key="3">
    <source>
        <dbReference type="Proteomes" id="UP000033067"/>
    </source>
</evidence>
<evidence type="ECO:0000256" key="1">
    <source>
        <dbReference type="SAM" id="SignalP"/>
    </source>
</evidence>
<gene>
    <name evidence="2" type="ORF">WQ53_08815</name>
</gene>
<feature type="chain" id="PRO_5002415866" description="Polymer-forming cytoskeletal protein" evidence="1">
    <location>
        <begin position="28"/>
        <end position="226"/>
    </location>
</feature>
<accession>A0A0E3Z0Z5</accession>
<dbReference type="AlphaFoldDB" id="A0A0E3Z0Z5"/>
<dbReference type="InterPro" id="IPR011004">
    <property type="entry name" value="Trimer_LpxA-like_sf"/>
</dbReference>
<dbReference type="KEGG" id="psuw:WQ53_08815"/>
<sequence>MTRIPAIRSLAPLAFAVAMACSLPALAQESISKVNGSIETTAGRSYGDLETVNGAVRIADGVQAGDASTVNGSITAGDGARVDSLETVNGSIRLGRNVQVAGDIETVNGSVFTDQGSTVGGNVETVNGAIGLVRTQVGRNLETVNGDITVGIGSHVRGGITVERNRGWFQGTPKRKPRVVIGPDAVVDGPLEFRREVTLYVHRSARTGPVTGAEAVIFESETAPQD</sequence>
<keyword evidence="3" id="KW-1185">Reference proteome</keyword>
<dbReference type="SUPFAM" id="SSF51161">
    <property type="entry name" value="Trimeric LpxA-like enzymes"/>
    <property type="match status" value="1"/>
</dbReference>
<dbReference type="EMBL" id="CP011144">
    <property type="protein sequence ID" value="AKC86839.1"/>
    <property type="molecule type" value="Genomic_DNA"/>
</dbReference>
<dbReference type="Proteomes" id="UP000033067">
    <property type="component" value="Chromosome"/>
</dbReference>
<evidence type="ECO:0008006" key="4">
    <source>
        <dbReference type="Google" id="ProtNLM"/>
    </source>
</evidence>